<protein>
    <submittedName>
        <fullName evidence="1">Uncharacterized protein</fullName>
    </submittedName>
</protein>
<proteinExistence type="predicted"/>
<reference evidence="1" key="1">
    <citation type="journal article" date="2020" name="Stud. Mycol.">
        <title>101 Dothideomycetes genomes: a test case for predicting lifestyles and emergence of pathogens.</title>
        <authorList>
            <person name="Haridas S."/>
            <person name="Albert R."/>
            <person name="Binder M."/>
            <person name="Bloem J."/>
            <person name="Labutti K."/>
            <person name="Salamov A."/>
            <person name="Andreopoulos B."/>
            <person name="Baker S."/>
            <person name="Barry K."/>
            <person name="Bills G."/>
            <person name="Bluhm B."/>
            <person name="Cannon C."/>
            <person name="Castanera R."/>
            <person name="Culley D."/>
            <person name="Daum C."/>
            <person name="Ezra D."/>
            <person name="Gonzalez J."/>
            <person name="Henrissat B."/>
            <person name="Kuo A."/>
            <person name="Liang C."/>
            <person name="Lipzen A."/>
            <person name="Lutzoni F."/>
            <person name="Magnuson J."/>
            <person name="Mondo S."/>
            <person name="Nolan M."/>
            <person name="Ohm R."/>
            <person name="Pangilinan J."/>
            <person name="Park H.-J."/>
            <person name="Ramirez L."/>
            <person name="Alfaro M."/>
            <person name="Sun H."/>
            <person name="Tritt A."/>
            <person name="Yoshinaga Y."/>
            <person name="Zwiers L.-H."/>
            <person name="Turgeon B."/>
            <person name="Goodwin S."/>
            <person name="Spatafora J."/>
            <person name="Crous P."/>
            <person name="Grigoriev I."/>
        </authorList>
    </citation>
    <scope>NUCLEOTIDE SEQUENCE</scope>
    <source>
        <strain evidence="1">CBS 119687</strain>
    </source>
</reference>
<sequence length="68" mass="7260">MMTSFTKVDVTAGHGIDDAQVVVTYIMSGRTAHAGGYLGASLAHRLPRQPVTLLLKKTARTDCSCLLL</sequence>
<keyword evidence="2" id="KW-1185">Reference proteome</keyword>
<evidence type="ECO:0000313" key="1">
    <source>
        <dbReference type="EMBL" id="KAF2126016.1"/>
    </source>
</evidence>
<dbReference type="AlphaFoldDB" id="A0A6A6A389"/>
<dbReference type="GeneID" id="54409191"/>
<dbReference type="EMBL" id="ML977514">
    <property type="protein sequence ID" value="KAF2126016.1"/>
    <property type="molecule type" value="Genomic_DNA"/>
</dbReference>
<gene>
    <name evidence="1" type="ORF">P153DRAFT_369390</name>
</gene>
<dbReference type="Proteomes" id="UP000799771">
    <property type="component" value="Unassembled WGS sequence"/>
</dbReference>
<organism evidence="1 2">
    <name type="scientific">Dothidotthia symphoricarpi CBS 119687</name>
    <dbReference type="NCBI Taxonomy" id="1392245"/>
    <lineage>
        <taxon>Eukaryota</taxon>
        <taxon>Fungi</taxon>
        <taxon>Dikarya</taxon>
        <taxon>Ascomycota</taxon>
        <taxon>Pezizomycotina</taxon>
        <taxon>Dothideomycetes</taxon>
        <taxon>Pleosporomycetidae</taxon>
        <taxon>Pleosporales</taxon>
        <taxon>Dothidotthiaceae</taxon>
        <taxon>Dothidotthia</taxon>
    </lineage>
</organism>
<name>A0A6A6A389_9PLEO</name>
<accession>A0A6A6A389</accession>
<dbReference type="RefSeq" id="XP_033520408.1">
    <property type="nucleotide sequence ID" value="XM_033668759.1"/>
</dbReference>
<evidence type="ECO:0000313" key="2">
    <source>
        <dbReference type="Proteomes" id="UP000799771"/>
    </source>
</evidence>